<dbReference type="EMBL" id="MT143905">
    <property type="protein sequence ID" value="QJH92616.1"/>
    <property type="molecule type" value="Genomic_DNA"/>
</dbReference>
<protein>
    <submittedName>
        <fullName evidence="2">Uncharacterized protein</fullName>
    </submittedName>
</protein>
<accession>A0A6M3X4D7</accession>
<gene>
    <name evidence="2" type="ORF">MM171A03038_0010</name>
</gene>
<dbReference type="AlphaFoldDB" id="A0A6M3X4D7"/>
<evidence type="ECO:0000313" key="2">
    <source>
        <dbReference type="EMBL" id="QJH92616.1"/>
    </source>
</evidence>
<feature type="transmembrane region" description="Helical" evidence="1">
    <location>
        <begin position="17"/>
        <end position="38"/>
    </location>
</feature>
<keyword evidence="1" id="KW-1133">Transmembrane helix</keyword>
<organism evidence="2">
    <name type="scientific">viral metagenome</name>
    <dbReference type="NCBI Taxonomy" id="1070528"/>
    <lineage>
        <taxon>unclassified sequences</taxon>
        <taxon>metagenomes</taxon>
        <taxon>organismal metagenomes</taxon>
    </lineage>
</organism>
<name>A0A6M3X4D7_9ZZZZ</name>
<reference evidence="2" key="1">
    <citation type="submission" date="2020-03" db="EMBL/GenBank/DDBJ databases">
        <title>The deep terrestrial virosphere.</title>
        <authorList>
            <person name="Holmfeldt K."/>
            <person name="Nilsson E."/>
            <person name="Simone D."/>
            <person name="Lopez-Fernandez M."/>
            <person name="Wu X."/>
            <person name="de Brujin I."/>
            <person name="Lundin D."/>
            <person name="Andersson A."/>
            <person name="Bertilsson S."/>
            <person name="Dopson M."/>
        </authorList>
    </citation>
    <scope>NUCLEOTIDE SEQUENCE</scope>
    <source>
        <strain evidence="2">MM171A03038</strain>
    </source>
</reference>
<keyword evidence="1" id="KW-0472">Membrane</keyword>
<keyword evidence="1" id="KW-0812">Transmembrane</keyword>
<proteinExistence type="predicted"/>
<evidence type="ECO:0000256" key="1">
    <source>
        <dbReference type="SAM" id="Phobius"/>
    </source>
</evidence>
<sequence>MIEFIRVLNKPYRRIDLVIEGFCMIIDGIVYIISFGYLRTNLQMWKIDRNLDRMSSYVNNKIEDTGE</sequence>